<proteinExistence type="predicted"/>
<dbReference type="Proteomes" id="UP001187471">
    <property type="component" value="Unassembled WGS sequence"/>
</dbReference>
<dbReference type="PANTHER" id="PTHR47481">
    <property type="match status" value="1"/>
</dbReference>
<sequence length="605" mass="67207">MASSSLPNYPYPAALNIGNFVSVKLTPSNFLLWKTQFTGLAESQEMIGFLDGDYPMPSKYITASGAEVAGDKPMENPDFKAWKRSDRLLRGWITGTLSEEVLGLVVGLETSSEVWAALVDSFAQESQEREFYLTQKLQFHSRKDFKTMSEYLRVFKEICDDLAAIGQPVDDRQKVFGLLKGLGIGYESFITTMLKPPIPSYKEIVQLLQGHETMRALHSAEVLGANPHAAFVGQHTHGQHGGKNNKRGKQGYDSFTSKGRGFAQASYSPSHENANRGSQVSKSPKNSSQEKEEVKCQICDKPRHTALRCYQRFNQAYQPEDTIKALAAMSMSDSQDLAWFPDTGATQHMTDDIGNLQTYTPYFGSEKIMVGNGSMEKSLETSLDNEEFYQNSTTGDDCADLTSPSKLSGTDQDWAGCPNTRRSTTGFCTFLGSNCISWSAKKQATVARSSTEAEYRALASTAAEITWLSFILRDIGVHLSRPPALFCDNISAMHLTINPVFHARTKHIEIDYHFVREKVALGSLTTRFVSSENQVADILTKPLTRSSFEALRVKLGLWPPPQSSLRGSVKGKDKVSPRISENQSQDLEEDCRQTLHEISRMKSAP</sequence>
<comment type="caution">
    <text evidence="2">The sequence shown here is derived from an EMBL/GenBank/DDBJ whole genome shotgun (WGS) entry which is preliminary data.</text>
</comment>
<evidence type="ECO:0000313" key="3">
    <source>
        <dbReference type="Proteomes" id="UP001187471"/>
    </source>
</evidence>
<dbReference type="Pfam" id="PF14223">
    <property type="entry name" value="Retrotran_gag_2"/>
    <property type="match status" value="1"/>
</dbReference>
<evidence type="ECO:0000256" key="1">
    <source>
        <dbReference type="SAM" id="MobiDB-lite"/>
    </source>
</evidence>
<evidence type="ECO:0000313" key="2">
    <source>
        <dbReference type="EMBL" id="KAK2990485.1"/>
    </source>
</evidence>
<feature type="compositionally biased region" description="Polar residues" evidence="1">
    <location>
        <begin position="265"/>
        <end position="287"/>
    </location>
</feature>
<reference evidence="2" key="1">
    <citation type="submission" date="2022-12" db="EMBL/GenBank/DDBJ databases">
        <title>Draft genome assemblies for two species of Escallonia (Escalloniales).</title>
        <authorList>
            <person name="Chanderbali A."/>
            <person name="Dervinis C."/>
            <person name="Anghel I."/>
            <person name="Soltis D."/>
            <person name="Soltis P."/>
            <person name="Zapata F."/>
        </authorList>
    </citation>
    <scope>NUCLEOTIDE SEQUENCE</scope>
    <source>
        <strain evidence="2">UCBG92.1500</strain>
        <tissue evidence="2">Leaf</tissue>
    </source>
</reference>
<dbReference type="AlphaFoldDB" id="A0AA88RW45"/>
<organism evidence="2 3">
    <name type="scientific">Escallonia rubra</name>
    <dbReference type="NCBI Taxonomy" id="112253"/>
    <lineage>
        <taxon>Eukaryota</taxon>
        <taxon>Viridiplantae</taxon>
        <taxon>Streptophyta</taxon>
        <taxon>Embryophyta</taxon>
        <taxon>Tracheophyta</taxon>
        <taxon>Spermatophyta</taxon>
        <taxon>Magnoliopsida</taxon>
        <taxon>eudicotyledons</taxon>
        <taxon>Gunneridae</taxon>
        <taxon>Pentapetalae</taxon>
        <taxon>asterids</taxon>
        <taxon>campanulids</taxon>
        <taxon>Escalloniales</taxon>
        <taxon>Escalloniaceae</taxon>
        <taxon>Escallonia</taxon>
    </lineage>
</organism>
<dbReference type="PANTHER" id="PTHR47481:SF10">
    <property type="entry name" value="COPIA-LIKE POLYPROTEIN_RETROTRANSPOSON"/>
    <property type="match status" value="1"/>
</dbReference>
<dbReference type="EMBL" id="JAVXUO010000640">
    <property type="protein sequence ID" value="KAK2990485.1"/>
    <property type="molecule type" value="Genomic_DNA"/>
</dbReference>
<gene>
    <name evidence="2" type="ORF">RJ640_011652</name>
</gene>
<protein>
    <recommendedName>
        <fullName evidence="4">Retrotransposon Copia-like N-terminal domain-containing protein</fullName>
    </recommendedName>
</protein>
<evidence type="ECO:0008006" key="4">
    <source>
        <dbReference type="Google" id="ProtNLM"/>
    </source>
</evidence>
<accession>A0AA88RW45</accession>
<name>A0AA88RW45_9ASTE</name>
<dbReference type="CDD" id="cd09272">
    <property type="entry name" value="RNase_HI_RT_Ty1"/>
    <property type="match status" value="1"/>
</dbReference>
<keyword evidence="3" id="KW-1185">Reference proteome</keyword>
<feature type="compositionally biased region" description="Basic residues" evidence="1">
    <location>
        <begin position="237"/>
        <end position="249"/>
    </location>
</feature>
<feature type="region of interest" description="Disordered" evidence="1">
    <location>
        <begin position="232"/>
        <end position="295"/>
    </location>
</feature>
<feature type="region of interest" description="Disordered" evidence="1">
    <location>
        <begin position="564"/>
        <end position="589"/>
    </location>
</feature>